<evidence type="ECO:0000313" key="2">
    <source>
        <dbReference type="Proteomes" id="UP000186868"/>
    </source>
</evidence>
<accession>A0A1U7HF08</accession>
<dbReference type="AlphaFoldDB" id="A0A1U7HF08"/>
<protein>
    <submittedName>
        <fullName evidence="1">Uncharacterized protein</fullName>
    </submittedName>
</protein>
<dbReference type="STRING" id="1921803.NIES593_13235"/>
<reference evidence="1 2" key="1">
    <citation type="submission" date="2016-11" db="EMBL/GenBank/DDBJ databases">
        <title>Draft Genome Sequences of Nine Cyanobacterial Strains from Diverse Habitats.</title>
        <authorList>
            <person name="Zhu T."/>
            <person name="Hou S."/>
            <person name="Lu X."/>
            <person name="Hess W.R."/>
        </authorList>
    </citation>
    <scope>NUCLEOTIDE SEQUENCE [LARGE SCALE GENOMIC DNA]</scope>
    <source>
        <strain evidence="1 2">NIES-593</strain>
    </source>
</reference>
<name>A0A1U7HF08_9CYAN</name>
<evidence type="ECO:0000313" key="1">
    <source>
        <dbReference type="EMBL" id="OKH22160.1"/>
    </source>
</evidence>
<keyword evidence="2" id="KW-1185">Reference proteome</keyword>
<sequence>MPRRMDKNLSTTSFKLPTKLNNLINLKMQRAIENQILREITYNFPELIKVVRYFFKKLYFQFQ</sequence>
<proteinExistence type="predicted"/>
<organism evidence="1 2">
    <name type="scientific">Hydrococcus rivularis NIES-593</name>
    <dbReference type="NCBI Taxonomy" id="1921803"/>
    <lineage>
        <taxon>Bacteria</taxon>
        <taxon>Bacillati</taxon>
        <taxon>Cyanobacteriota</taxon>
        <taxon>Cyanophyceae</taxon>
        <taxon>Pleurocapsales</taxon>
        <taxon>Hydrococcaceae</taxon>
        <taxon>Hydrococcus</taxon>
    </lineage>
</organism>
<comment type="caution">
    <text evidence="1">The sequence shown here is derived from an EMBL/GenBank/DDBJ whole genome shotgun (WGS) entry which is preliminary data.</text>
</comment>
<dbReference type="Proteomes" id="UP000186868">
    <property type="component" value="Unassembled WGS sequence"/>
</dbReference>
<gene>
    <name evidence="1" type="ORF">NIES593_13235</name>
</gene>
<dbReference type="EMBL" id="MRCB01000015">
    <property type="protein sequence ID" value="OKH22160.1"/>
    <property type="molecule type" value="Genomic_DNA"/>
</dbReference>